<dbReference type="Gene3D" id="1.10.8.430">
    <property type="entry name" value="Helical domain of apoptotic protease-activating factors"/>
    <property type="match status" value="1"/>
</dbReference>
<dbReference type="SUPFAM" id="SSF52058">
    <property type="entry name" value="L domain-like"/>
    <property type="match status" value="1"/>
</dbReference>
<dbReference type="FunFam" id="1.20.5.4130:FF:000002">
    <property type="entry name" value="Disease resistance protein RPP8"/>
    <property type="match status" value="1"/>
</dbReference>
<evidence type="ECO:0000256" key="2">
    <source>
        <dbReference type="ARBA" id="ARBA00022741"/>
    </source>
</evidence>
<dbReference type="AlphaFoldDB" id="A0A5S9WNL4"/>
<dbReference type="Pfam" id="PF00931">
    <property type="entry name" value="NB-ARC"/>
    <property type="match status" value="1"/>
</dbReference>
<evidence type="ECO:0000259" key="8">
    <source>
        <dbReference type="Pfam" id="PF18052"/>
    </source>
</evidence>
<keyword evidence="2" id="KW-0547">Nucleotide-binding</keyword>
<evidence type="ECO:0000256" key="3">
    <source>
        <dbReference type="ARBA" id="ARBA00022821"/>
    </source>
</evidence>
<dbReference type="Pfam" id="PF18052">
    <property type="entry name" value="Rx_N"/>
    <property type="match status" value="1"/>
</dbReference>
<keyword evidence="1" id="KW-0677">Repeat</keyword>
<organism evidence="11 12">
    <name type="scientific">Arabidopsis thaliana</name>
    <name type="common">Mouse-ear cress</name>
    <dbReference type="NCBI Taxonomy" id="3702"/>
    <lineage>
        <taxon>Eukaryota</taxon>
        <taxon>Viridiplantae</taxon>
        <taxon>Streptophyta</taxon>
        <taxon>Embryophyta</taxon>
        <taxon>Tracheophyta</taxon>
        <taxon>Spermatophyta</taxon>
        <taxon>Magnoliopsida</taxon>
        <taxon>eudicotyledons</taxon>
        <taxon>Gunneridae</taxon>
        <taxon>Pentapetalae</taxon>
        <taxon>rosids</taxon>
        <taxon>malvids</taxon>
        <taxon>Brassicales</taxon>
        <taxon>Brassicaceae</taxon>
        <taxon>Camelineae</taxon>
        <taxon>Arabidopsis</taxon>
    </lineage>
</organism>
<feature type="domain" description="Disease resistance R13L4/SHOC-2-like LRR" evidence="10">
    <location>
        <begin position="538"/>
        <end position="841"/>
    </location>
</feature>
<evidence type="ECO:0000256" key="1">
    <source>
        <dbReference type="ARBA" id="ARBA00022737"/>
    </source>
</evidence>
<reference evidence="11 12" key="1">
    <citation type="submission" date="2019-12" db="EMBL/GenBank/DDBJ databases">
        <authorList>
            <person name="Jiao W.-B."/>
            <person name="Schneeberger K."/>
        </authorList>
    </citation>
    <scope>NUCLEOTIDE SEQUENCE [LARGE SCALE GENOMIC DNA]</scope>
    <source>
        <strain evidence="12">cv. C24</strain>
    </source>
</reference>
<feature type="domain" description="NB-ARC" evidence="7">
    <location>
        <begin position="168"/>
        <end position="337"/>
    </location>
</feature>
<dbReference type="FunFam" id="1.10.10.10:FF:000322">
    <property type="entry name" value="Probable disease resistance protein At1g63360"/>
    <property type="match status" value="1"/>
</dbReference>
<dbReference type="InterPro" id="IPR042197">
    <property type="entry name" value="Apaf_helical"/>
</dbReference>
<evidence type="ECO:0000256" key="6">
    <source>
        <dbReference type="ARBA" id="ARBA00061126"/>
    </source>
</evidence>
<protein>
    <recommendedName>
        <fullName evidence="13">Disease resistance protein At1g50180</fullName>
    </recommendedName>
</protein>
<dbReference type="GO" id="GO:0005524">
    <property type="term" value="F:ATP binding"/>
    <property type="evidence" value="ECO:0007669"/>
    <property type="project" value="UniProtKB-KW"/>
</dbReference>
<evidence type="ECO:0000256" key="4">
    <source>
        <dbReference type="ARBA" id="ARBA00022840"/>
    </source>
</evidence>
<evidence type="ECO:0000256" key="5">
    <source>
        <dbReference type="ARBA" id="ARBA00023054"/>
    </source>
</evidence>
<proteinExistence type="inferred from homology"/>
<dbReference type="Gene3D" id="1.10.10.10">
    <property type="entry name" value="Winged helix-like DNA-binding domain superfamily/Winged helix DNA-binding domain"/>
    <property type="match status" value="1"/>
</dbReference>
<sequence>MAEAIVSVTVQKLGQLLLEEPLFLFGIGDQVKQLQDELKRLNCFLKDADEKQHESERVRNWVAGIREASYDAEDILEAFFLKAESRKQKGMKRVLRRLACILNEAVSLHSVGSEIREITSRLSKIAASMLDFGIKESMGREGLSLSDSLREQRQSFPYVVEHNLVGLEQSLEKLVNDLVSGGEKLRVTSICGMGGLGKTTLAKQIFHHHKVRRHFDRFAWVYVSQDCRRRHVWQEIFLNRSYKDENQRILSLRDEQLGEELHRFLKRNKCLIVLDDIWGKDAWDCLKHVFPHETGSEISLTTRNKEVALYADPRGVLHEPQLLTCEESWELLEKISLSGRENIEPMLVKKMEEIGKQIVVRCGGLPLAITVLGGLLATKSTWNEWQRVCENIKSYVSNGGSSNGSKNMLVADVLCLSYEYLPPHLKQCFLYFAHYPEDYEVHVGTLVSYWIAEGMVMPVKHTEAGTTVEDVGQDYLEELVKRSMVMKAKQESFVQVIDSRDQDEAEAFISLSTNTSRRISVQLHGGAEEHHIKSLSQVSFRKMKLLRVLDLEGAQIEGGKLPDDVGDLIHLRNLSVRLTNVKERTSSIGNLKLMFTLDLFVKGQLYIPNVLWKLHRLRHLCMPSDLDPKTKLDLSTLRNLQQLWDFPVGKCNPRDFLAMTSLRRLSINLSSQNTDFVVVSSLSKVLKRLRGLTINVPCEPMLPPVDVTQLLSAFTNLCELELFLKLEKLPGEQSFSSDLGALRLWQCGLVDDPFMVLEKLPNLKILQLFEGSFVGSKLCCSKNGFPQLHSLTLSQLENLEEWTVEDGAMMRLVTVELKCCNKLKSVPEGTRFLKNLQEVEIGNMTKAFKDKLISGGEDFYKVQHVPCVVFENCEL</sequence>
<gene>
    <name evidence="11" type="ORF">C24_LOCUS4014</name>
</gene>
<dbReference type="OrthoDB" id="646178at2759"/>
<dbReference type="Gene3D" id="1.20.5.4130">
    <property type="match status" value="1"/>
</dbReference>
<dbReference type="PRINTS" id="PR00364">
    <property type="entry name" value="DISEASERSIST"/>
</dbReference>
<keyword evidence="3" id="KW-0611">Plant defense</keyword>
<evidence type="ECO:0000259" key="9">
    <source>
        <dbReference type="Pfam" id="PF23559"/>
    </source>
</evidence>
<dbReference type="InterPro" id="IPR036388">
    <property type="entry name" value="WH-like_DNA-bd_sf"/>
</dbReference>
<feature type="domain" description="Disease resistance N-terminal" evidence="8">
    <location>
        <begin position="5"/>
        <end position="92"/>
    </location>
</feature>
<dbReference type="InterPro" id="IPR058922">
    <property type="entry name" value="WHD_DRP"/>
</dbReference>
<dbReference type="Gene3D" id="3.40.50.300">
    <property type="entry name" value="P-loop containing nucleotide triphosphate hydrolases"/>
    <property type="match status" value="1"/>
</dbReference>
<dbReference type="InterPro" id="IPR032675">
    <property type="entry name" value="LRR_dom_sf"/>
</dbReference>
<dbReference type="InterPro" id="IPR055414">
    <property type="entry name" value="LRR_R13L4/SHOC2-like"/>
</dbReference>
<dbReference type="GO" id="GO:0005886">
    <property type="term" value="C:plasma membrane"/>
    <property type="evidence" value="ECO:0007669"/>
    <property type="project" value="UniProtKB-ARBA"/>
</dbReference>
<name>A0A5S9WNL4_ARATH</name>
<keyword evidence="4" id="KW-0067">ATP-binding</keyword>
<dbReference type="GO" id="GO:0009626">
    <property type="term" value="P:plant-type hypersensitive response"/>
    <property type="evidence" value="ECO:0007669"/>
    <property type="project" value="UniProtKB-ARBA"/>
</dbReference>
<evidence type="ECO:0000313" key="12">
    <source>
        <dbReference type="Proteomes" id="UP000434276"/>
    </source>
</evidence>
<feature type="domain" description="Disease resistance protein winged helix" evidence="9">
    <location>
        <begin position="435"/>
        <end position="490"/>
    </location>
</feature>
<evidence type="ECO:0008006" key="13">
    <source>
        <dbReference type="Google" id="ProtNLM"/>
    </source>
</evidence>
<dbReference type="FunFam" id="1.10.8.430:FF:000003">
    <property type="entry name" value="Probable disease resistance protein At5g66910"/>
    <property type="match status" value="1"/>
</dbReference>
<dbReference type="Proteomes" id="UP000434276">
    <property type="component" value="Unassembled WGS sequence"/>
</dbReference>
<dbReference type="EMBL" id="CACSHJ010000087">
    <property type="protein sequence ID" value="CAA0283495.1"/>
    <property type="molecule type" value="Genomic_DNA"/>
</dbReference>
<dbReference type="InterPro" id="IPR027417">
    <property type="entry name" value="P-loop_NTPase"/>
</dbReference>
<dbReference type="SUPFAM" id="SSF52540">
    <property type="entry name" value="P-loop containing nucleoside triphosphate hydrolases"/>
    <property type="match status" value="1"/>
</dbReference>
<dbReference type="Gene3D" id="3.80.10.10">
    <property type="entry name" value="Ribonuclease Inhibitor"/>
    <property type="match status" value="1"/>
</dbReference>
<dbReference type="CDD" id="cd14798">
    <property type="entry name" value="RX-CC_like"/>
    <property type="match status" value="1"/>
</dbReference>
<dbReference type="InterPro" id="IPR041118">
    <property type="entry name" value="Rx_N"/>
</dbReference>
<dbReference type="GO" id="GO:0043531">
    <property type="term" value="F:ADP binding"/>
    <property type="evidence" value="ECO:0007669"/>
    <property type="project" value="InterPro"/>
</dbReference>
<dbReference type="InterPro" id="IPR044974">
    <property type="entry name" value="Disease_R_plants"/>
</dbReference>
<comment type="similarity">
    <text evidence="6">Belongs to the disease resistance NB-LRR family. RPP8/HRT subfamily.</text>
</comment>
<keyword evidence="5" id="KW-0175">Coiled coil</keyword>
<dbReference type="InterPro" id="IPR002182">
    <property type="entry name" value="NB-ARC"/>
</dbReference>
<dbReference type="FunFam" id="3.80.10.10:FF:000940">
    <property type="entry name" value="Disease resistance RPP8-like protein 3"/>
    <property type="match status" value="1"/>
</dbReference>
<evidence type="ECO:0000259" key="7">
    <source>
        <dbReference type="Pfam" id="PF00931"/>
    </source>
</evidence>
<dbReference type="InterPro" id="IPR038005">
    <property type="entry name" value="RX-like_CC"/>
</dbReference>
<evidence type="ECO:0000259" key="10">
    <source>
        <dbReference type="Pfam" id="PF23598"/>
    </source>
</evidence>
<dbReference type="PANTHER" id="PTHR23155:SF1185">
    <property type="entry name" value="DISEASE RESISTANCE RPP8-LIKE PROTEIN 3-RELATED"/>
    <property type="match status" value="1"/>
</dbReference>
<dbReference type="FunFam" id="3.40.50.300:FF:001091">
    <property type="entry name" value="Probable disease resistance protein At1g61300"/>
    <property type="match status" value="1"/>
</dbReference>
<dbReference type="Pfam" id="PF23598">
    <property type="entry name" value="LRR_14"/>
    <property type="match status" value="1"/>
</dbReference>
<dbReference type="PANTHER" id="PTHR23155">
    <property type="entry name" value="DISEASE RESISTANCE PROTEIN RP"/>
    <property type="match status" value="1"/>
</dbReference>
<accession>A0A5S9WNL4</accession>
<dbReference type="ExpressionAtlas" id="A0A5S9WNL4">
    <property type="expression patterns" value="baseline and differential"/>
</dbReference>
<evidence type="ECO:0000313" key="11">
    <source>
        <dbReference type="EMBL" id="CAA0283495.1"/>
    </source>
</evidence>
<dbReference type="Pfam" id="PF23559">
    <property type="entry name" value="WHD_DRP"/>
    <property type="match status" value="1"/>
</dbReference>